<organism evidence="1 2">
    <name type="scientific">Candidatus Nitrobium versatile</name>
    <dbReference type="NCBI Taxonomy" id="2884831"/>
    <lineage>
        <taxon>Bacteria</taxon>
        <taxon>Pseudomonadati</taxon>
        <taxon>Nitrospirota</taxon>
        <taxon>Nitrospiria</taxon>
        <taxon>Nitrospirales</taxon>
        <taxon>Nitrospiraceae</taxon>
        <taxon>Candidatus Nitrobium</taxon>
    </lineage>
</organism>
<name>A0A953JCE2_9BACT</name>
<evidence type="ECO:0000313" key="1">
    <source>
        <dbReference type="EMBL" id="MBZ0156174.1"/>
    </source>
</evidence>
<dbReference type="Proteomes" id="UP000705867">
    <property type="component" value="Unassembled WGS sequence"/>
</dbReference>
<dbReference type="InterPro" id="IPR002808">
    <property type="entry name" value="AdoCbi_amidolase"/>
</dbReference>
<dbReference type="EMBL" id="JAIOIV010000067">
    <property type="protein sequence ID" value="MBZ0156174.1"/>
    <property type="molecule type" value="Genomic_DNA"/>
</dbReference>
<accession>A0A953JCE2</accession>
<reference evidence="1" key="1">
    <citation type="journal article" date="2021" name="bioRxiv">
        <title>Unraveling nitrogen, sulfur and carbon metabolic pathways and microbial community transcriptional responses to substrate deprivation and toxicity stresses in a bioreactor mimicking anoxic brackish coastal sediment conditions.</title>
        <authorList>
            <person name="Martins P.D."/>
            <person name="Echeveste M.J."/>
            <person name="Arshad A."/>
            <person name="Kurth J."/>
            <person name="Ouboter H."/>
            <person name="Jetten M.S.M."/>
            <person name="Welte C.U."/>
        </authorList>
    </citation>
    <scope>NUCLEOTIDE SEQUENCE</scope>
    <source>
        <strain evidence="1">MAG_39</strain>
    </source>
</reference>
<dbReference type="InterPro" id="IPR052209">
    <property type="entry name" value="CbiZ"/>
</dbReference>
<comment type="caution">
    <text evidence="1">The sequence shown here is derived from an EMBL/GenBank/DDBJ whole genome shotgun (WGS) entry which is preliminary data.</text>
</comment>
<protein>
    <submittedName>
        <fullName evidence="1">Adenosylcobinamide amidohydrolase</fullName>
    </submittedName>
</protein>
<dbReference type="AlphaFoldDB" id="A0A953JCE2"/>
<proteinExistence type="predicted"/>
<reference evidence="1" key="2">
    <citation type="submission" date="2021-08" db="EMBL/GenBank/DDBJ databases">
        <authorList>
            <person name="Dalcin Martins P."/>
        </authorList>
    </citation>
    <scope>NUCLEOTIDE SEQUENCE</scope>
    <source>
        <strain evidence="1">MAG_39</strain>
    </source>
</reference>
<dbReference type="Pfam" id="PF01955">
    <property type="entry name" value="CbiZ"/>
    <property type="match status" value="1"/>
</dbReference>
<gene>
    <name evidence="1" type="ORF">K8I29_08170</name>
</gene>
<evidence type="ECO:0000313" key="2">
    <source>
        <dbReference type="Proteomes" id="UP000705867"/>
    </source>
</evidence>
<dbReference type="PANTHER" id="PTHR35336:SF5">
    <property type="entry name" value="ADENOSYLCOBINAMIDE AMIDOHYDROLASE"/>
    <property type="match status" value="1"/>
</dbReference>
<sequence length="304" mass="32443">MKKISRIPAVSAYWLLSLILCLLFIATSSFTLEAGEIPLPQGLFSKAEVMKSERDGMWEKSLVIHFPEKRRVLSTTDGLVDARAVVNHAAQPQLWLSMCQVLKTEQEVGGKVYLRKIRERIAGQLEISTDAVAQTGTAADMDNLAVVTRVFKPFTVTVLVTAGAETNALRTGVDEGTFVEGGEEPKGTVNILILTDARLTDGAMARAVITATEAKTAAFQDLKVPSSYTKGIQATGTGTDSIMVVSGNIGPVVTQTGGHSKIGELIGKAVYEAVLVALEKQNGFTLPPKSADSRHACKQAKAGE</sequence>
<dbReference type="PANTHER" id="PTHR35336">
    <property type="entry name" value="ADENOSYLCOBINAMIDE AMIDOHYDROLASE"/>
    <property type="match status" value="1"/>
</dbReference>